<evidence type="ECO:0000313" key="1">
    <source>
        <dbReference type="EMBL" id="KOF83335.1"/>
    </source>
</evidence>
<dbReference type="SUPFAM" id="SSF52540">
    <property type="entry name" value="P-loop containing nucleoside triphosphate hydrolases"/>
    <property type="match status" value="1"/>
</dbReference>
<dbReference type="EMBL" id="KQ419514">
    <property type="protein sequence ID" value="KOF83335.1"/>
    <property type="molecule type" value="Genomic_DNA"/>
</dbReference>
<dbReference type="AlphaFoldDB" id="A0A0L8H3I5"/>
<dbReference type="PANTHER" id="PTHR10492:SF57">
    <property type="entry name" value="ATP-DEPENDENT DNA HELICASE"/>
    <property type="match status" value="1"/>
</dbReference>
<accession>A0A0L8H3I5</accession>
<proteinExistence type="predicted"/>
<organism evidence="1">
    <name type="scientific">Octopus bimaculoides</name>
    <name type="common">California two-spotted octopus</name>
    <dbReference type="NCBI Taxonomy" id="37653"/>
    <lineage>
        <taxon>Eukaryota</taxon>
        <taxon>Metazoa</taxon>
        <taxon>Spiralia</taxon>
        <taxon>Lophotrochozoa</taxon>
        <taxon>Mollusca</taxon>
        <taxon>Cephalopoda</taxon>
        <taxon>Coleoidea</taxon>
        <taxon>Octopodiformes</taxon>
        <taxon>Octopoda</taxon>
        <taxon>Incirrata</taxon>
        <taxon>Octopodidae</taxon>
        <taxon>Octopus</taxon>
    </lineage>
</organism>
<dbReference type="PANTHER" id="PTHR10492">
    <property type="match status" value="1"/>
</dbReference>
<reference evidence="1" key="1">
    <citation type="submission" date="2015-07" db="EMBL/GenBank/DDBJ databases">
        <title>MeaNS - Measles Nucleotide Surveillance Program.</title>
        <authorList>
            <person name="Tran T."/>
            <person name="Druce J."/>
        </authorList>
    </citation>
    <scope>NUCLEOTIDE SEQUENCE</scope>
    <source>
        <strain evidence="1">UCB-OBI-ISO-001</strain>
        <tissue evidence="1">Gonad</tissue>
    </source>
</reference>
<dbReference type="InterPro" id="IPR027417">
    <property type="entry name" value="P-loop_NTPase"/>
</dbReference>
<protein>
    <submittedName>
        <fullName evidence="1">Uncharacterized protein</fullName>
    </submittedName>
</protein>
<dbReference type="OrthoDB" id="9997116at2759"/>
<sequence>MRVQLIGYDAERTVLKQMLDLGNDTSVVEKDGRCTDHNWLKSRAILDPKNVAVDHLNFKLLEQFPGERQIYNSIDAVLNIYEAANYPDEFLNIMLLRNLNPPKLFNGTRLIMKKIIPTVLETTILTGKASGEPVFIPRIPLIPSDMPFQYKRLQFPLKLSFEMRIKKAQGQFLNVVGLNIAEPVFTHGQLYVGCSSVSYRNHLFIYVLQALKT</sequence>
<gene>
    <name evidence="1" type="ORF">OCBIM_22023990mg</name>
</gene>
<name>A0A0L8H3I5_OCTBM</name>